<keyword evidence="1" id="KW-0732">Signal</keyword>
<dbReference type="Pfam" id="PF16233">
    <property type="entry name" value="DUF4893"/>
    <property type="match status" value="1"/>
</dbReference>
<comment type="caution">
    <text evidence="2">The sequence shown here is derived from an EMBL/GenBank/DDBJ whole genome shotgun (WGS) entry which is preliminary data.</text>
</comment>
<sequence length="177" mass="19822">MTTQPLLAALAAALMAVGSAWAEPAPRLSTADQARIDQWEEHRARAVAHANLHAPAEALDELAHVLDGHPRVWLGEDFTGPWRCRAVRLSEAEPVRLFPWGDCRVTEDAQGLMLEKRGGSWRTRGRLYPRSDRELLYIDASARQVAVAVSPLEERLRLEFPQPRPGVALEVLELRRP</sequence>
<accession>A0A4V3D6T0</accession>
<proteinExistence type="predicted"/>
<reference evidence="2 3" key="1">
    <citation type="submission" date="2019-03" db="EMBL/GenBank/DDBJ databases">
        <title>Genomic Encyclopedia of Type Strains, Phase IV (KMG-IV): sequencing the most valuable type-strain genomes for metagenomic binning, comparative biology and taxonomic classification.</title>
        <authorList>
            <person name="Goeker M."/>
        </authorList>
    </citation>
    <scope>NUCLEOTIDE SEQUENCE [LARGE SCALE GENOMIC DNA]</scope>
    <source>
        <strain evidence="2 3">DSM 19605</strain>
    </source>
</reference>
<dbReference type="OrthoDB" id="9153930at2"/>
<organism evidence="2 3">
    <name type="scientific">Tepidicella xavieri</name>
    <dbReference type="NCBI Taxonomy" id="360241"/>
    <lineage>
        <taxon>Bacteria</taxon>
        <taxon>Pseudomonadati</taxon>
        <taxon>Pseudomonadota</taxon>
        <taxon>Betaproteobacteria</taxon>
        <taxon>Burkholderiales</taxon>
        <taxon>Tepidicella</taxon>
    </lineage>
</organism>
<evidence type="ECO:0000256" key="1">
    <source>
        <dbReference type="SAM" id="SignalP"/>
    </source>
</evidence>
<dbReference type="AlphaFoldDB" id="A0A4V3D6T0"/>
<feature type="chain" id="PRO_5020636218" evidence="1">
    <location>
        <begin position="23"/>
        <end position="177"/>
    </location>
</feature>
<dbReference type="RefSeq" id="WP_133595369.1">
    <property type="nucleotide sequence ID" value="NZ_SNYL01000001.1"/>
</dbReference>
<feature type="signal peptide" evidence="1">
    <location>
        <begin position="1"/>
        <end position="22"/>
    </location>
</feature>
<name>A0A4V3D6T0_9BURK</name>
<dbReference type="EMBL" id="SNYL01000001">
    <property type="protein sequence ID" value="TDQ45157.1"/>
    <property type="molecule type" value="Genomic_DNA"/>
</dbReference>
<evidence type="ECO:0000313" key="2">
    <source>
        <dbReference type="EMBL" id="TDQ45157.1"/>
    </source>
</evidence>
<dbReference type="Proteomes" id="UP000295510">
    <property type="component" value="Unassembled WGS sequence"/>
</dbReference>
<keyword evidence="3" id="KW-1185">Reference proteome</keyword>
<gene>
    <name evidence="2" type="ORF">DFR43_10158</name>
</gene>
<evidence type="ECO:0000313" key="3">
    <source>
        <dbReference type="Proteomes" id="UP000295510"/>
    </source>
</evidence>
<dbReference type="InterPro" id="IPR032609">
    <property type="entry name" value="DUF4893"/>
</dbReference>
<protein>
    <submittedName>
        <fullName evidence="2">Uncharacterized protein DUF4893</fullName>
    </submittedName>
</protein>